<dbReference type="GO" id="GO:0016298">
    <property type="term" value="F:lipase activity"/>
    <property type="evidence" value="ECO:0007669"/>
    <property type="project" value="InterPro"/>
</dbReference>
<dbReference type="AlphaFoldDB" id="A0A8K0G6M4"/>
<name>A0A8K0G6M4_IGNLU</name>
<evidence type="ECO:0000256" key="1">
    <source>
        <dbReference type="ARBA" id="ARBA00004613"/>
    </source>
</evidence>
<evidence type="ECO:0000256" key="4">
    <source>
        <dbReference type="RuleBase" id="RU004262"/>
    </source>
</evidence>
<dbReference type="InterPro" id="IPR029058">
    <property type="entry name" value="AB_hydrolase_fold"/>
</dbReference>
<dbReference type="EMBL" id="VTPC01080676">
    <property type="protein sequence ID" value="KAF2887984.1"/>
    <property type="molecule type" value="Genomic_DNA"/>
</dbReference>
<comment type="subcellular location">
    <subcellularLocation>
        <location evidence="1">Secreted</location>
    </subcellularLocation>
</comment>
<comment type="similarity">
    <text evidence="2 4">Belongs to the AB hydrolase superfamily. Lipase family.</text>
</comment>
<dbReference type="InterPro" id="IPR033906">
    <property type="entry name" value="Lipase_N"/>
</dbReference>
<reference evidence="7" key="1">
    <citation type="submission" date="2019-08" db="EMBL/GenBank/DDBJ databases">
        <title>The genome of the North American firefly Photinus pyralis.</title>
        <authorList>
            <consortium name="Photinus pyralis genome working group"/>
            <person name="Fallon T.R."/>
            <person name="Sander Lower S.E."/>
            <person name="Weng J.-K."/>
        </authorList>
    </citation>
    <scope>NUCLEOTIDE SEQUENCE</scope>
    <source>
        <strain evidence="7">TRF0915ILg1</strain>
        <tissue evidence="7">Whole body</tissue>
    </source>
</reference>
<feature type="domain" description="Lipase" evidence="6">
    <location>
        <begin position="28"/>
        <end position="313"/>
    </location>
</feature>
<dbReference type="PANTHER" id="PTHR11610:SF173">
    <property type="entry name" value="LIPASE DOMAIN-CONTAINING PROTEIN-RELATED"/>
    <property type="match status" value="1"/>
</dbReference>
<dbReference type="OrthoDB" id="199913at2759"/>
<dbReference type="GO" id="GO:0005615">
    <property type="term" value="C:extracellular space"/>
    <property type="evidence" value="ECO:0007669"/>
    <property type="project" value="TreeGrafter"/>
</dbReference>
<evidence type="ECO:0000313" key="8">
    <source>
        <dbReference type="Proteomes" id="UP000801492"/>
    </source>
</evidence>
<feature type="signal peptide" evidence="5">
    <location>
        <begin position="1"/>
        <end position="17"/>
    </location>
</feature>
<evidence type="ECO:0000313" key="7">
    <source>
        <dbReference type="EMBL" id="KAF2887984.1"/>
    </source>
</evidence>
<gene>
    <name evidence="7" type="ORF">ILUMI_18189</name>
</gene>
<keyword evidence="3" id="KW-0964">Secreted</keyword>
<evidence type="ECO:0000256" key="2">
    <source>
        <dbReference type="ARBA" id="ARBA00010701"/>
    </source>
</evidence>
<keyword evidence="8" id="KW-1185">Reference proteome</keyword>
<protein>
    <recommendedName>
        <fullName evidence="6">Lipase domain-containing protein</fullName>
    </recommendedName>
</protein>
<dbReference type="Proteomes" id="UP000801492">
    <property type="component" value="Unassembled WGS sequence"/>
</dbReference>
<evidence type="ECO:0000256" key="5">
    <source>
        <dbReference type="SAM" id="SignalP"/>
    </source>
</evidence>
<comment type="caution">
    <text evidence="7">The sequence shown here is derived from an EMBL/GenBank/DDBJ whole genome shotgun (WGS) entry which is preliminary data.</text>
</comment>
<dbReference type="PRINTS" id="PR00821">
    <property type="entry name" value="TAGLIPASE"/>
</dbReference>
<dbReference type="InterPro" id="IPR013818">
    <property type="entry name" value="Lipase"/>
</dbReference>
<dbReference type="GO" id="GO:0016042">
    <property type="term" value="P:lipid catabolic process"/>
    <property type="evidence" value="ECO:0007669"/>
    <property type="project" value="TreeGrafter"/>
</dbReference>
<evidence type="ECO:0000256" key="3">
    <source>
        <dbReference type="ARBA" id="ARBA00022525"/>
    </source>
</evidence>
<organism evidence="7 8">
    <name type="scientific">Ignelater luminosus</name>
    <name type="common">Cucubano</name>
    <name type="synonym">Pyrophorus luminosus</name>
    <dbReference type="NCBI Taxonomy" id="2038154"/>
    <lineage>
        <taxon>Eukaryota</taxon>
        <taxon>Metazoa</taxon>
        <taxon>Ecdysozoa</taxon>
        <taxon>Arthropoda</taxon>
        <taxon>Hexapoda</taxon>
        <taxon>Insecta</taxon>
        <taxon>Pterygota</taxon>
        <taxon>Neoptera</taxon>
        <taxon>Endopterygota</taxon>
        <taxon>Coleoptera</taxon>
        <taxon>Polyphaga</taxon>
        <taxon>Elateriformia</taxon>
        <taxon>Elateroidea</taxon>
        <taxon>Elateridae</taxon>
        <taxon>Agrypninae</taxon>
        <taxon>Pyrophorini</taxon>
        <taxon>Ignelater</taxon>
    </lineage>
</organism>
<dbReference type="Gene3D" id="3.40.50.1820">
    <property type="entry name" value="alpha/beta hydrolase"/>
    <property type="match status" value="1"/>
</dbReference>
<dbReference type="InterPro" id="IPR000734">
    <property type="entry name" value="TAG_lipase"/>
</dbReference>
<accession>A0A8K0G6M4</accession>
<feature type="chain" id="PRO_5035424757" description="Lipase domain-containing protein" evidence="5">
    <location>
        <begin position="18"/>
        <end position="318"/>
    </location>
</feature>
<keyword evidence="5" id="KW-0732">Signal</keyword>
<dbReference type="Pfam" id="PF00151">
    <property type="entry name" value="Lipase"/>
    <property type="match status" value="1"/>
</dbReference>
<evidence type="ECO:0000259" key="6">
    <source>
        <dbReference type="Pfam" id="PF00151"/>
    </source>
</evidence>
<dbReference type="CDD" id="cd00707">
    <property type="entry name" value="Pancreat_lipase_like"/>
    <property type="match status" value="1"/>
</dbReference>
<dbReference type="GO" id="GO:0017171">
    <property type="term" value="F:serine hydrolase activity"/>
    <property type="evidence" value="ECO:0007669"/>
    <property type="project" value="TreeGrafter"/>
</dbReference>
<sequence length="318" mass="35804">MHVAFSIILLVIVQVYSQSPAWNIFVNEDDVKFYLYNRENHLEPILITKNNLNALESNKSVKLVIHGFFENARRDWYKNMTREYLKKDDFNIIQVDWSKPASSGYSISAGNTKYVGIIIGKLISELSKNQKLPLKNVHIIGHSLGAHVAGYAGKEVIRQMKSPIGRITALDAAAPLFEGTVDILVGLEKGDAEIVDAIHTDGGFFGRKNAIGTVDFFPNGGTAPQPGCSIRSLKFPPRNYVEVASEVFCSHTRSYHYFISSINNENFVATKCESWKYFTQNKCGESHTALMGDDYFYQEDTTGKFFLKTNSEFSYAYD</sequence>
<dbReference type="PANTHER" id="PTHR11610">
    <property type="entry name" value="LIPASE"/>
    <property type="match status" value="1"/>
</dbReference>
<dbReference type="SUPFAM" id="SSF53474">
    <property type="entry name" value="alpha/beta-Hydrolases"/>
    <property type="match status" value="1"/>
</dbReference>
<proteinExistence type="inferred from homology"/>